<organism evidence="6 7">
    <name type="scientific">Thamnidium elegans</name>
    <dbReference type="NCBI Taxonomy" id="101142"/>
    <lineage>
        <taxon>Eukaryota</taxon>
        <taxon>Fungi</taxon>
        <taxon>Fungi incertae sedis</taxon>
        <taxon>Mucoromycota</taxon>
        <taxon>Mucoromycotina</taxon>
        <taxon>Mucoromycetes</taxon>
        <taxon>Mucorales</taxon>
        <taxon>Mucorineae</taxon>
        <taxon>Mucoraceae</taxon>
        <taxon>Thamnidium</taxon>
    </lineage>
</organism>
<gene>
    <name evidence="6" type="ORF">INT48_002135</name>
</gene>
<dbReference type="PANTHER" id="PTHR10543:SF24">
    <property type="entry name" value="CAROTENOID ISOMEROOXYGENASE"/>
    <property type="match status" value="1"/>
</dbReference>
<evidence type="ECO:0000256" key="1">
    <source>
        <dbReference type="ARBA" id="ARBA00006787"/>
    </source>
</evidence>
<feature type="binding site" evidence="5">
    <location>
        <position position="361"/>
    </location>
    <ligand>
        <name>Fe cation</name>
        <dbReference type="ChEBI" id="CHEBI:24875"/>
        <note>catalytic</note>
    </ligand>
</feature>
<evidence type="ECO:0000313" key="7">
    <source>
        <dbReference type="Proteomes" id="UP000613177"/>
    </source>
</evidence>
<evidence type="ECO:0000256" key="2">
    <source>
        <dbReference type="ARBA" id="ARBA00022723"/>
    </source>
</evidence>
<keyword evidence="7" id="KW-1185">Reference proteome</keyword>
<feature type="non-terminal residue" evidence="6">
    <location>
        <position position="1"/>
    </location>
</feature>
<name>A0A8H7W441_9FUNG</name>
<dbReference type="Proteomes" id="UP000613177">
    <property type="component" value="Unassembled WGS sequence"/>
</dbReference>
<dbReference type="InterPro" id="IPR004294">
    <property type="entry name" value="Carotenoid_Oase"/>
</dbReference>
<comment type="similarity">
    <text evidence="1">Belongs to the carotenoid oxygenase family.</text>
</comment>
<proteinExistence type="inferred from homology"/>
<dbReference type="PANTHER" id="PTHR10543">
    <property type="entry name" value="BETA-CAROTENE DIOXYGENASE"/>
    <property type="match status" value="1"/>
</dbReference>
<comment type="caution">
    <text evidence="6">The sequence shown here is derived from an EMBL/GenBank/DDBJ whole genome shotgun (WGS) entry which is preliminary data.</text>
</comment>
<keyword evidence="4 5" id="KW-0408">Iron</keyword>
<keyword evidence="2 5" id="KW-0479">Metal-binding</keyword>
<dbReference type="GO" id="GO:0016121">
    <property type="term" value="P:carotene catabolic process"/>
    <property type="evidence" value="ECO:0007669"/>
    <property type="project" value="TreeGrafter"/>
</dbReference>
<feature type="binding site" evidence="5">
    <location>
        <position position="564"/>
    </location>
    <ligand>
        <name>Fe cation</name>
        <dbReference type="ChEBI" id="CHEBI:24875"/>
        <note>catalytic</note>
    </ligand>
</feature>
<dbReference type="GO" id="GO:0046872">
    <property type="term" value="F:metal ion binding"/>
    <property type="evidence" value="ECO:0007669"/>
    <property type="project" value="UniProtKB-KW"/>
</dbReference>
<evidence type="ECO:0000256" key="3">
    <source>
        <dbReference type="ARBA" id="ARBA00023002"/>
    </source>
</evidence>
<sequence>RSYIMFLILLLALPVTGVLYFFRLKYNSIYKRYQVVYSSYKLPDTPEFQTPIDLNLTSGSVPAWLNGIMYRIGPGKFNIKQTDGSTFSIKHAFDGLPFMHRFEINGSAQTLKYNSRLLAGSVERNIREKTYKGLVFFGHVPIVSFYRWLQEAYYRITIMVLRIDSNKGDSEPDSHCVGVTASTNFPLPSDWQKEDRVLVSKTDANILQKIHADTLVPEKIFTYTSYDEKLQGQFSAAHHQFDPETKEIFNFTLSFAPKPRMVVFCTSEDGKAKVLADVTHRSDNSPFQAPYIHSFWLTKNYIIVPESPLTYQDKGLNLLLNGSVLSSMTWVENAPTYFHVICRKGGGLLASIPTTGFFTFHVANGFDTIDTNGDEILSLDCAAFSNGNIMQQLHKFGGLHSKKAYKTPTPTPDTINGMSFPPHRQTCFGNMQRFTVNLTQQKVIDTEIICPNMDFPRYNQRYCFTDHQFLYGCELKGFTEKTDETNYLVKVDLYTKKATRYGQEGYYCSEPIFVQSPNATTEDDGVLLSLVNNTECCFLVVVDATNMTELARFTIGQFSAVTFHGSYVDHEFKNINLN</sequence>
<dbReference type="GO" id="GO:0010436">
    <property type="term" value="F:carotenoid dioxygenase activity"/>
    <property type="evidence" value="ECO:0007669"/>
    <property type="project" value="TreeGrafter"/>
</dbReference>
<evidence type="ECO:0000313" key="6">
    <source>
        <dbReference type="EMBL" id="KAG2237834.1"/>
    </source>
</evidence>
<dbReference type="EMBL" id="JAEPRE010000002">
    <property type="protein sequence ID" value="KAG2237834.1"/>
    <property type="molecule type" value="Genomic_DNA"/>
</dbReference>
<reference evidence="6" key="1">
    <citation type="submission" date="2021-01" db="EMBL/GenBank/DDBJ databases">
        <title>Metabolic potential, ecology and presence of endohyphal bacteria is reflected in genomic diversity of Mucoromycotina.</title>
        <authorList>
            <person name="Muszewska A."/>
            <person name="Okrasinska A."/>
            <person name="Steczkiewicz K."/>
            <person name="Drgas O."/>
            <person name="Orlowska M."/>
            <person name="Perlinska-Lenart U."/>
            <person name="Aleksandrzak-Piekarczyk T."/>
            <person name="Szatraj K."/>
            <person name="Zielenkiewicz U."/>
            <person name="Pilsyk S."/>
            <person name="Malc E."/>
            <person name="Mieczkowski P."/>
            <person name="Kruszewska J.S."/>
            <person name="Biernat P."/>
            <person name="Pawlowska J."/>
        </authorList>
    </citation>
    <scope>NUCLEOTIDE SEQUENCE</scope>
    <source>
        <strain evidence="6">WA0000018081</strain>
    </source>
</reference>
<dbReference type="AlphaFoldDB" id="A0A8H7W441"/>
<evidence type="ECO:0000256" key="4">
    <source>
        <dbReference type="ARBA" id="ARBA00023004"/>
    </source>
</evidence>
<comment type="cofactor">
    <cofactor evidence="5">
        <name>Fe(2+)</name>
        <dbReference type="ChEBI" id="CHEBI:29033"/>
    </cofactor>
    <text evidence="5">Binds 1 Fe(2+) ion per subunit.</text>
</comment>
<dbReference type="Pfam" id="PF03055">
    <property type="entry name" value="RPE65"/>
    <property type="match status" value="1"/>
</dbReference>
<protein>
    <submittedName>
        <fullName evidence="6">Uncharacterized protein</fullName>
    </submittedName>
</protein>
<feature type="binding site" evidence="5">
    <location>
        <position position="293"/>
    </location>
    <ligand>
        <name>Fe cation</name>
        <dbReference type="ChEBI" id="CHEBI:24875"/>
        <note>catalytic</note>
    </ligand>
</feature>
<feature type="binding site" evidence="5">
    <location>
        <position position="238"/>
    </location>
    <ligand>
        <name>Fe cation</name>
        <dbReference type="ChEBI" id="CHEBI:24875"/>
        <note>catalytic</note>
    </ligand>
</feature>
<evidence type="ECO:0000256" key="5">
    <source>
        <dbReference type="PIRSR" id="PIRSR604294-1"/>
    </source>
</evidence>
<keyword evidence="3" id="KW-0560">Oxidoreductase</keyword>
<accession>A0A8H7W441</accession>